<dbReference type="AlphaFoldDB" id="J9GCB4"/>
<reference evidence="1" key="1">
    <citation type="journal article" date="2012" name="PLoS ONE">
        <title>Gene sets for utilization of primary and secondary nutrition supplies in the distal gut of endangered iberian lynx.</title>
        <authorList>
            <person name="Alcaide M."/>
            <person name="Messina E."/>
            <person name="Richter M."/>
            <person name="Bargiela R."/>
            <person name="Peplies J."/>
            <person name="Huws S.A."/>
            <person name="Newbold C.J."/>
            <person name="Golyshin P.N."/>
            <person name="Simon M.A."/>
            <person name="Lopez G."/>
            <person name="Yakimov M.M."/>
            <person name="Ferrer M."/>
        </authorList>
    </citation>
    <scope>NUCLEOTIDE SEQUENCE</scope>
</reference>
<gene>
    <name evidence="1" type="ORF">EVA_12466</name>
</gene>
<comment type="caution">
    <text evidence="1">The sequence shown here is derived from an EMBL/GenBank/DDBJ whole genome shotgun (WGS) entry which is preliminary data.</text>
</comment>
<sequence>MDTVGNTFYGHVLFGEDAFYSTYFLKFAVLVNDRHRVVEVGSMGHAGFLGSLHFAELGAGVGNGSHYAMLCAALDEVDRAFEFRSFVPTLETLGVGQQRFVFLCLRRLDPFWDLRTGHLRVEVRAFEVETEDGAVFVFHELVASFYGLFNHRYGRRRQGREDRSGTILHVGVNSHLERFGGAFHEVAAATAVYVHVDTARNDVSALGIDDFCTFHVQVVIGYCGNFVAIYNHTSVLQPSGRGKDSSVDDLFHVYLNDKD</sequence>
<evidence type="ECO:0000313" key="1">
    <source>
        <dbReference type="EMBL" id="EJW99427.1"/>
    </source>
</evidence>
<dbReference type="EMBL" id="AMCI01003809">
    <property type="protein sequence ID" value="EJW99427.1"/>
    <property type="molecule type" value="Genomic_DNA"/>
</dbReference>
<protein>
    <submittedName>
        <fullName evidence="1">Uncharacterized protein</fullName>
    </submittedName>
</protein>
<name>J9GCB4_9ZZZZ</name>
<proteinExistence type="predicted"/>
<organism evidence="1">
    <name type="scientific">gut metagenome</name>
    <dbReference type="NCBI Taxonomy" id="749906"/>
    <lineage>
        <taxon>unclassified sequences</taxon>
        <taxon>metagenomes</taxon>
        <taxon>organismal metagenomes</taxon>
    </lineage>
</organism>
<accession>J9GCB4</accession>